<proteinExistence type="predicted"/>
<name>A0A0L0W0L0_9BASI</name>
<dbReference type="InterPro" id="IPR011989">
    <property type="entry name" value="ARM-like"/>
</dbReference>
<feature type="compositionally biased region" description="Polar residues" evidence="1">
    <location>
        <begin position="725"/>
        <end position="736"/>
    </location>
</feature>
<dbReference type="SMART" id="SM00220">
    <property type="entry name" value="S_TKc"/>
    <property type="match status" value="1"/>
</dbReference>
<feature type="compositionally biased region" description="Low complexity" evidence="1">
    <location>
        <begin position="895"/>
        <end position="908"/>
    </location>
</feature>
<dbReference type="Gene3D" id="1.10.510.10">
    <property type="entry name" value="Transferase(Phosphotransferase) domain 1"/>
    <property type="match status" value="1"/>
</dbReference>
<gene>
    <name evidence="3" type="ORF">PSTG_01882</name>
</gene>
<dbReference type="Pfam" id="PF00069">
    <property type="entry name" value="Pkinase"/>
    <property type="match status" value="1"/>
</dbReference>
<feature type="region of interest" description="Disordered" evidence="1">
    <location>
        <begin position="850"/>
        <end position="918"/>
    </location>
</feature>
<keyword evidence="3" id="KW-0808">Transferase</keyword>
<dbReference type="SUPFAM" id="SSF56112">
    <property type="entry name" value="Protein kinase-like (PK-like)"/>
    <property type="match status" value="1"/>
</dbReference>
<dbReference type="GO" id="GO:0004672">
    <property type="term" value="F:protein kinase activity"/>
    <property type="evidence" value="ECO:0007669"/>
    <property type="project" value="InterPro"/>
</dbReference>
<accession>A0A0L0W0L0</accession>
<feature type="compositionally biased region" description="Polar residues" evidence="1">
    <location>
        <begin position="745"/>
        <end position="769"/>
    </location>
</feature>
<evidence type="ECO:0000256" key="1">
    <source>
        <dbReference type="SAM" id="MobiDB-lite"/>
    </source>
</evidence>
<protein>
    <submittedName>
        <fullName evidence="3">SCY1 protein kinase</fullName>
    </submittedName>
</protein>
<reference evidence="4" key="1">
    <citation type="submission" date="2014-03" db="EMBL/GenBank/DDBJ databases">
        <title>The Genome Sequence of Puccinia striiformis f. sp. tritici PST-78.</title>
        <authorList>
            <consortium name="The Broad Institute Genome Sequencing Platform"/>
            <person name="Cuomo C."/>
            <person name="Hulbert S."/>
            <person name="Chen X."/>
            <person name="Walker B."/>
            <person name="Young S.K."/>
            <person name="Zeng Q."/>
            <person name="Gargeya S."/>
            <person name="Fitzgerald M."/>
            <person name="Haas B."/>
            <person name="Abouelleil A."/>
            <person name="Alvarado L."/>
            <person name="Arachchi H.M."/>
            <person name="Berlin A.M."/>
            <person name="Chapman S.B."/>
            <person name="Goldberg J."/>
            <person name="Griggs A."/>
            <person name="Gujja S."/>
            <person name="Hansen M."/>
            <person name="Howarth C."/>
            <person name="Imamovic A."/>
            <person name="Larimer J."/>
            <person name="McCowan C."/>
            <person name="Montmayeur A."/>
            <person name="Murphy C."/>
            <person name="Neiman D."/>
            <person name="Pearson M."/>
            <person name="Priest M."/>
            <person name="Roberts A."/>
            <person name="Saif S."/>
            <person name="Shea T."/>
            <person name="Sisk P."/>
            <person name="Sykes S."/>
            <person name="Wortman J."/>
            <person name="Nusbaum C."/>
            <person name="Birren B."/>
        </authorList>
    </citation>
    <scope>NUCLEOTIDE SEQUENCE [LARGE SCALE GENOMIC DNA]</scope>
    <source>
        <strain evidence="4">race PST-78</strain>
    </source>
</reference>
<dbReference type="EMBL" id="AJIL01000010">
    <property type="protein sequence ID" value="KNF04825.1"/>
    <property type="molecule type" value="Genomic_DNA"/>
</dbReference>
<dbReference type="AlphaFoldDB" id="A0A0L0W0L0"/>
<feature type="domain" description="Protein kinase" evidence="2">
    <location>
        <begin position="55"/>
        <end position="382"/>
    </location>
</feature>
<dbReference type="SUPFAM" id="SSF48371">
    <property type="entry name" value="ARM repeat"/>
    <property type="match status" value="1"/>
</dbReference>
<dbReference type="InterPro" id="IPR016024">
    <property type="entry name" value="ARM-type_fold"/>
</dbReference>
<dbReference type="PROSITE" id="PS50011">
    <property type="entry name" value="PROTEIN_KINASE_DOM"/>
    <property type="match status" value="1"/>
</dbReference>
<comment type="caution">
    <text evidence="3">The sequence shown here is derived from an EMBL/GenBank/DDBJ whole genome shotgun (WGS) entry which is preliminary data.</text>
</comment>
<feature type="region of interest" description="Disordered" evidence="1">
    <location>
        <begin position="25"/>
        <end position="54"/>
    </location>
</feature>
<dbReference type="Proteomes" id="UP000054564">
    <property type="component" value="Unassembled WGS sequence"/>
</dbReference>
<dbReference type="OrthoDB" id="79687at2759"/>
<feature type="compositionally biased region" description="Polar residues" evidence="1">
    <location>
        <begin position="803"/>
        <end position="836"/>
    </location>
</feature>
<dbReference type="InterPro" id="IPR051177">
    <property type="entry name" value="CIK-Related_Protein"/>
</dbReference>
<dbReference type="GO" id="GO:0005524">
    <property type="term" value="F:ATP binding"/>
    <property type="evidence" value="ECO:0007669"/>
    <property type="project" value="InterPro"/>
</dbReference>
<dbReference type="InterPro" id="IPR000719">
    <property type="entry name" value="Prot_kinase_dom"/>
</dbReference>
<dbReference type="PANTHER" id="PTHR12984:SF6">
    <property type="entry name" value="SCY1-LIKE PROTEIN 2"/>
    <property type="match status" value="1"/>
</dbReference>
<dbReference type="CDD" id="cd14011">
    <property type="entry name" value="PK_SCY1_like"/>
    <property type="match status" value="1"/>
</dbReference>
<keyword evidence="3" id="KW-0418">Kinase</keyword>
<organism evidence="3 4">
    <name type="scientific">Puccinia striiformis f. sp. tritici PST-78</name>
    <dbReference type="NCBI Taxonomy" id="1165861"/>
    <lineage>
        <taxon>Eukaryota</taxon>
        <taxon>Fungi</taxon>
        <taxon>Dikarya</taxon>
        <taxon>Basidiomycota</taxon>
        <taxon>Pucciniomycotina</taxon>
        <taxon>Pucciniomycetes</taxon>
        <taxon>Pucciniales</taxon>
        <taxon>Pucciniaceae</taxon>
        <taxon>Puccinia</taxon>
    </lineage>
</organism>
<feature type="region of interest" description="Disordered" evidence="1">
    <location>
        <begin position="725"/>
        <end position="836"/>
    </location>
</feature>
<sequence>MASYYLKAAASYLDRSNISANYTQINNPANSTASTANTATTTSTTTSENINSNSASNWSPITRIGLWTVHRAIHNSTNKLVSVWTAEKRLDSSPSSALSSLPGLVNAANSWASGSSSSSTGGGNNSNQPKTPLEKVVEILKKEVSSLSRLRHPCILEVVEPLEETRTSMVFATEPITGCLKEGLEQSDRRSSLNNPTRNQSQINLELDEVETQKGLLQIGKGLQFLHESAKLVHCNLTPEAIIINAKGDWKISGFGLSTYLKQPDGQDTKWVFPEYDHRLPDSVQRNFDYLAPEYCLDEHLSTSNDMYSLGCILHSIHTRSGPPFLNHHSLDRIRKNSDNLGVLRAAWSRVPDDVQEVLTQLVTRTPSTRLMASGFLNSRYFSSNLLVSTLAFLDRDTFNSKQNEEHVQFMKGLLRILPQFSQKLVKQKILPSLIEECRKHVLLPFLLPNIFYIAQQMESEEFRSELLPHLTRLFAIKDPPQNILILLDNLSVFQTKATPQVFREEVMPLIYFALESQDLPALQEKALKAIPALCETLEYTHVKQVLFPKVTMVFSKTTLLSVKVNTLICFHSMVKILDKYTLTEKLVPLLARIKTKEPAVMIATLAVHEEMGKKVELTAIATLILPQLWAMSIGPLLKMDQFNRFMNSIEQLSNRVRQEHTKHLLEARRLEETTTRSIDNNSSNFNNGLGSNLPNEAVDFENLVKGPKTTWPSALKSNMLIQQDTTAPTSPSANSGWGFDDHSFGNSKPSTQQSNNPIPLNGHHSNPVPTMEARKSLTPAPGFDDLNPSRSSNNLSSYPSIFDNNKIASGSTQRSQSMYSDLNLNPNPQSTSTTSQQFIGLPALVPQTSSFSTSLAPPSTSTTSNLHQANPFPSSSAQSSQTPSWNVIAPVKLNPPNTSTPNSSNPSASWADFDPFA</sequence>
<evidence type="ECO:0000259" key="2">
    <source>
        <dbReference type="PROSITE" id="PS50011"/>
    </source>
</evidence>
<dbReference type="InterPro" id="IPR011009">
    <property type="entry name" value="Kinase-like_dom_sf"/>
</dbReference>
<keyword evidence="4" id="KW-1185">Reference proteome</keyword>
<dbReference type="PANTHER" id="PTHR12984">
    <property type="entry name" value="SCY1-RELATED S/T PROTEIN KINASE-LIKE"/>
    <property type="match status" value="1"/>
</dbReference>
<feature type="compositionally biased region" description="Low complexity" evidence="1">
    <location>
        <begin position="850"/>
        <end position="885"/>
    </location>
</feature>
<feature type="compositionally biased region" description="Low complexity" evidence="1">
    <location>
        <begin position="787"/>
        <end position="801"/>
    </location>
</feature>
<evidence type="ECO:0000313" key="4">
    <source>
        <dbReference type="Proteomes" id="UP000054564"/>
    </source>
</evidence>
<evidence type="ECO:0000313" key="3">
    <source>
        <dbReference type="EMBL" id="KNF04825.1"/>
    </source>
</evidence>
<dbReference type="Gene3D" id="3.30.200.20">
    <property type="entry name" value="Phosphorylase Kinase, domain 1"/>
    <property type="match status" value="1"/>
</dbReference>
<dbReference type="Gene3D" id="1.25.10.10">
    <property type="entry name" value="Leucine-rich Repeat Variant"/>
    <property type="match status" value="1"/>
</dbReference>
<feature type="compositionally biased region" description="Low complexity" evidence="1">
    <location>
        <begin position="26"/>
        <end position="54"/>
    </location>
</feature>
<feature type="region of interest" description="Disordered" evidence="1">
    <location>
        <begin position="111"/>
        <end position="130"/>
    </location>
</feature>